<dbReference type="EMBL" id="JAGTPW010000008">
    <property type="protein sequence ID" value="MBR8644387.1"/>
    <property type="molecule type" value="Genomic_DNA"/>
</dbReference>
<accession>A0A941J4W9</accession>
<dbReference type="Proteomes" id="UP000680045">
    <property type="component" value="Unassembled WGS sequence"/>
</dbReference>
<proteinExistence type="predicted"/>
<evidence type="ECO:0000313" key="1">
    <source>
        <dbReference type="EMBL" id="MBR8644387.1"/>
    </source>
</evidence>
<reference evidence="1" key="1">
    <citation type="submission" date="2021-04" db="EMBL/GenBank/DDBJ databases">
        <title>Whole genome sequencing of Enterococci isolates from hospitalized patients.</title>
        <authorList>
            <person name="Ogoti B.M."/>
            <person name="Onyambu F.G."/>
        </authorList>
    </citation>
    <scope>NUCLEOTIDE SEQUENCE</scope>
    <source>
        <strain evidence="1">242</strain>
    </source>
</reference>
<sequence length="59" mass="6984">MTQTYNSTISENDTEAKSIQLEMLSKEFEGRLDMEKFKKRFTKWLDRKSDSTEEQASKS</sequence>
<name>A0A941J4W9_9BACI</name>
<evidence type="ECO:0000313" key="2">
    <source>
        <dbReference type="Proteomes" id="UP000680045"/>
    </source>
</evidence>
<comment type="caution">
    <text evidence="1">The sequence shown here is derived from an EMBL/GenBank/DDBJ whole genome shotgun (WGS) entry which is preliminary data.</text>
</comment>
<organism evidence="1 2">
    <name type="scientific">Peribacillus frigoritolerans</name>
    <dbReference type="NCBI Taxonomy" id="450367"/>
    <lineage>
        <taxon>Bacteria</taxon>
        <taxon>Bacillati</taxon>
        <taxon>Bacillota</taxon>
        <taxon>Bacilli</taxon>
        <taxon>Bacillales</taxon>
        <taxon>Bacillaceae</taxon>
        <taxon>Peribacillus</taxon>
    </lineage>
</organism>
<gene>
    <name evidence="1" type="ORF">KEH51_06320</name>
</gene>
<dbReference type="AlphaFoldDB" id="A0A941J4W9"/>
<protein>
    <submittedName>
        <fullName evidence="1">Uncharacterized protein</fullName>
    </submittedName>
</protein>